<protein>
    <recommendedName>
        <fullName evidence="3">SOCS box domain-containing protein</fullName>
    </recommendedName>
</protein>
<evidence type="ECO:0008006" key="3">
    <source>
        <dbReference type="Google" id="ProtNLM"/>
    </source>
</evidence>
<dbReference type="EMBL" id="BMAT01008204">
    <property type="protein sequence ID" value="GFR80143.1"/>
    <property type="molecule type" value="Genomic_DNA"/>
</dbReference>
<sequence>MAGLTFADAYSLRKKMEENERGFTKGQARGHFPQVTNIADMDAVMHKIIKDLQDDTKTVSKNMKATLKSLPPHFVKHVTSWHDDDGLDLLHHFIINNKADMIAFILGETHYFPLGYVPPCNPYAHLAAILGYVESLKVILQYRPGTFFRTDKPSHAIKLPDFVMRKTRLNRVSKSAPKGAGKFLEKVKHSTLHAEKMMQIFQSAEAQDADVTAVLNTELGAIEKTFVKSKKRLPKLISSTDKIKQTRRKSLPFDRRHADEANRQLAHLKSATRIALQKSPWYRLRKVEAEDNFSDHFRRRLDPECEDHCITVFWDVFSKADARLGVLNRAGEPVKLKYAPNAQAFRPSLSLYNDDMREILEFEDTFTLRESSSTHRPRMASHHSSSIRMSKISKRALKTLEPGVRGNKKYKEFHLKANIHVSEKDDTEKYMHKTPLTYAAERGHTECVQYLLETVVNKRHPSLANKEPLTLATKARSPETILLLLEKKVARSDYQSAVVLSIREMYPDCLTALLTNKGKDRSTMFDGTNLYHILYSQSVISSRRYELMPEMTRALISAKEDVNSHNTPRTYPMYTLINCAFNITVGKQIFFFIDCLHILLECKANPHFDETKSLKSINKTDNLMFSRQAYSSAIGCVFESAKNSVNFFESSYWSNLFMKKFITTIEMFDLTPRRMLNNILFDYMEAVCVLGLDRTIVRCLLRYGGNPDFMKNGKYVVNVYFDQILPYLTKFEIFDTSGHYHQELTTLMIISKSMSINCLSEALHIFLSEHLLSAPIQALSISREFASLMDQMLRTPRPLMELVAQAIWVITKRNKKKVKALPISESFKSLIIP</sequence>
<dbReference type="Proteomes" id="UP000762676">
    <property type="component" value="Unassembled WGS sequence"/>
</dbReference>
<evidence type="ECO:0000313" key="2">
    <source>
        <dbReference type="Proteomes" id="UP000762676"/>
    </source>
</evidence>
<organism evidence="1 2">
    <name type="scientific">Elysia marginata</name>
    <dbReference type="NCBI Taxonomy" id="1093978"/>
    <lineage>
        <taxon>Eukaryota</taxon>
        <taxon>Metazoa</taxon>
        <taxon>Spiralia</taxon>
        <taxon>Lophotrochozoa</taxon>
        <taxon>Mollusca</taxon>
        <taxon>Gastropoda</taxon>
        <taxon>Heterobranchia</taxon>
        <taxon>Euthyneura</taxon>
        <taxon>Panpulmonata</taxon>
        <taxon>Sacoglossa</taxon>
        <taxon>Placobranchoidea</taxon>
        <taxon>Plakobranchidae</taxon>
        <taxon>Elysia</taxon>
    </lineage>
</organism>
<dbReference type="AlphaFoldDB" id="A0AAV4G3L5"/>
<keyword evidence="2" id="KW-1185">Reference proteome</keyword>
<dbReference type="SMART" id="SM00248">
    <property type="entry name" value="ANK"/>
    <property type="match status" value="4"/>
</dbReference>
<comment type="caution">
    <text evidence="1">The sequence shown here is derived from an EMBL/GenBank/DDBJ whole genome shotgun (WGS) entry which is preliminary data.</text>
</comment>
<reference evidence="1 2" key="1">
    <citation type="journal article" date="2021" name="Elife">
        <title>Chloroplast acquisition without the gene transfer in kleptoplastic sea slugs, Plakobranchus ocellatus.</title>
        <authorList>
            <person name="Maeda T."/>
            <person name="Takahashi S."/>
            <person name="Yoshida T."/>
            <person name="Shimamura S."/>
            <person name="Takaki Y."/>
            <person name="Nagai Y."/>
            <person name="Toyoda A."/>
            <person name="Suzuki Y."/>
            <person name="Arimoto A."/>
            <person name="Ishii H."/>
            <person name="Satoh N."/>
            <person name="Nishiyama T."/>
            <person name="Hasebe M."/>
            <person name="Maruyama T."/>
            <person name="Minagawa J."/>
            <person name="Obokata J."/>
            <person name="Shigenobu S."/>
        </authorList>
    </citation>
    <scope>NUCLEOTIDE SEQUENCE [LARGE SCALE GENOMIC DNA]</scope>
</reference>
<accession>A0AAV4G3L5</accession>
<dbReference type="SUPFAM" id="SSF48403">
    <property type="entry name" value="Ankyrin repeat"/>
    <property type="match status" value="1"/>
</dbReference>
<name>A0AAV4G3L5_9GAST</name>
<gene>
    <name evidence="1" type="ORF">ElyMa_004038700</name>
</gene>
<dbReference type="Pfam" id="PF12796">
    <property type="entry name" value="Ank_2"/>
    <property type="match status" value="1"/>
</dbReference>
<dbReference type="Gene3D" id="1.25.40.20">
    <property type="entry name" value="Ankyrin repeat-containing domain"/>
    <property type="match status" value="1"/>
</dbReference>
<dbReference type="InterPro" id="IPR002110">
    <property type="entry name" value="Ankyrin_rpt"/>
</dbReference>
<proteinExistence type="predicted"/>
<dbReference type="InterPro" id="IPR036770">
    <property type="entry name" value="Ankyrin_rpt-contain_sf"/>
</dbReference>
<evidence type="ECO:0000313" key="1">
    <source>
        <dbReference type="EMBL" id="GFR80143.1"/>
    </source>
</evidence>